<reference evidence="2 3" key="1">
    <citation type="submission" date="2018-04" db="EMBL/GenBank/DDBJ databases">
        <title>Genomic Encyclopedia of Type Strains, Phase IV (KMG-IV): sequencing the most valuable type-strain genomes for metagenomic binning, comparative biology and taxonomic classification.</title>
        <authorList>
            <person name="Goeker M."/>
        </authorList>
    </citation>
    <scope>NUCLEOTIDE SEQUENCE [LARGE SCALE GENOMIC DNA]</scope>
    <source>
        <strain evidence="2 3">DSM 100231</strain>
    </source>
</reference>
<accession>A0A2U1AZ04</accession>
<dbReference type="EMBL" id="QEKI01000004">
    <property type="protein sequence ID" value="PVY41660.1"/>
    <property type="molecule type" value="Genomic_DNA"/>
</dbReference>
<organism evidence="2 3">
    <name type="scientific">Pontibacter virosus</name>
    <dbReference type="NCBI Taxonomy" id="1765052"/>
    <lineage>
        <taxon>Bacteria</taxon>
        <taxon>Pseudomonadati</taxon>
        <taxon>Bacteroidota</taxon>
        <taxon>Cytophagia</taxon>
        <taxon>Cytophagales</taxon>
        <taxon>Hymenobacteraceae</taxon>
        <taxon>Pontibacter</taxon>
    </lineage>
</organism>
<dbReference type="PANTHER" id="PTHR43044:SF1">
    <property type="entry name" value="QUINOL:CYTOCHROME C OXIDOREDUCTASE QUINONE-BINDING SUBUNIT 2"/>
    <property type="match status" value="1"/>
</dbReference>
<sequence>MTEERLIISRKTNNKFFLMIAIGVVLLIAGIIIAALSGGGHHAEGHGEAAAAGHEAAHWSKRLYMNLWLNNVYFTGIALVGVFFVAVQYVAYAGWSVLIKRIPEAMGYYLPIGGVVMLITFLLGGHDIFHWTHDYLYNQFLEDGVTPNPQYDPIIAGKAPYLNFWFFLIRMIAYFVLWILFFNWLRRNSIGEDLHGGTNYYHKSIRISAMFLVVFGVTSSTSAWDWVLSIDTHWFSTMFGWYVFASWWVSGLSVITLTVIILKQNGYLKLVNANHIHDLGKFVFAFSIFWTYIWFSQFMLIWYANIPEESIYFIERLGGNGGHFKWIFFTNLLINFAFPFLVLMTRDAKRQMIMLKIVTIAILIGHWLDFYLMMMPGTMRTDAGIGFIEIGTTLIFLGVFLITFTKGLTKASLVPVNHPFLEESVHHHV</sequence>
<feature type="transmembrane region" description="Helical" evidence="1">
    <location>
        <begin position="205"/>
        <end position="227"/>
    </location>
</feature>
<dbReference type="OrthoDB" id="140980at2"/>
<keyword evidence="3" id="KW-1185">Reference proteome</keyword>
<protein>
    <submittedName>
        <fullName evidence="2">Quinol:cytochrome c oxidoreductase quinone-binding subunit 2</fullName>
    </submittedName>
</protein>
<dbReference type="Proteomes" id="UP000245466">
    <property type="component" value="Unassembled WGS sequence"/>
</dbReference>
<feature type="transmembrane region" description="Helical" evidence="1">
    <location>
        <begin position="324"/>
        <end position="343"/>
    </location>
</feature>
<keyword evidence="1" id="KW-1133">Transmembrane helix</keyword>
<evidence type="ECO:0000256" key="1">
    <source>
        <dbReference type="SAM" id="Phobius"/>
    </source>
</evidence>
<feature type="transmembrane region" description="Helical" evidence="1">
    <location>
        <begin position="355"/>
        <end position="373"/>
    </location>
</feature>
<dbReference type="AlphaFoldDB" id="A0A2U1AZ04"/>
<feature type="transmembrane region" description="Helical" evidence="1">
    <location>
        <begin position="282"/>
        <end position="304"/>
    </location>
</feature>
<proteinExistence type="predicted"/>
<feature type="transmembrane region" description="Helical" evidence="1">
    <location>
        <begin position="164"/>
        <end position="185"/>
    </location>
</feature>
<comment type="caution">
    <text evidence="2">The sequence shown here is derived from an EMBL/GenBank/DDBJ whole genome shotgun (WGS) entry which is preliminary data.</text>
</comment>
<name>A0A2U1AZ04_9BACT</name>
<gene>
    <name evidence="2" type="ORF">C8E01_10431</name>
</gene>
<dbReference type="RefSeq" id="WP_116542726.1">
    <property type="nucleotide sequence ID" value="NZ_QEKI01000004.1"/>
</dbReference>
<feature type="transmembrane region" description="Helical" evidence="1">
    <location>
        <begin position="239"/>
        <end position="262"/>
    </location>
</feature>
<keyword evidence="1" id="KW-0472">Membrane</keyword>
<evidence type="ECO:0000313" key="2">
    <source>
        <dbReference type="EMBL" id="PVY41660.1"/>
    </source>
</evidence>
<feature type="transmembrane region" description="Helical" evidence="1">
    <location>
        <begin position="16"/>
        <end position="36"/>
    </location>
</feature>
<feature type="transmembrane region" description="Helical" evidence="1">
    <location>
        <begin position="72"/>
        <end position="95"/>
    </location>
</feature>
<dbReference type="PANTHER" id="PTHR43044">
    <property type="match status" value="1"/>
</dbReference>
<feature type="transmembrane region" description="Helical" evidence="1">
    <location>
        <begin position="385"/>
        <end position="404"/>
    </location>
</feature>
<feature type="transmembrane region" description="Helical" evidence="1">
    <location>
        <begin position="107"/>
        <end position="129"/>
    </location>
</feature>
<keyword evidence="1" id="KW-0812">Transmembrane</keyword>
<evidence type="ECO:0000313" key="3">
    <source>
        <dbReference type="Proteomes" id="UP000245466"/>
    </source>
</evidence>